<gene>
    <name evidence="2" type="ORF">SAMN02745248_02358</name>
</gene>
<dbReference type="PANTHER" id="PTHR41271">
    <property type="entry name" value="DUF402 DOMAIN-CONTAINING PROTEIN"/>
    <property type="match status" value="1"/>
</dbReference>
<dbReference type="SUPFAM" id="SSF159234">
    <property type="entry name" value="FomD-like"/>
    <property type="match status" value="1"/>
</dbReference>
<protein>
    <recommendedName>
        <fullName evidence="1">DUF402 domain-containing protein</fullName>
    </recommendedName>
</protein>
<dbReference type="AlphaFoldDB" id="A0A1M6RSZ3"/>
<dbReference type="STRING" id="1121331.SAMN02745248_02358"/>
<dbReference type="PANTHER" id="PTHR41271:SF1">
    <property type="entry name" value="DUF402 DOMAIN-CONTAINING PROTEIN"/>
    <property type="match status" value="1"/>
</dbReference>
<evidence type="ECO:0000313" key="2">
    <source>
        <dbReference type="EMBL" id="SHK35524.1"/>
    </source>
</evidence>
<dbReference type="OrthoDB" id="2002222at2"/>
<reference evidence="2 3" key="1">
    <citation type="submission" date="2016-11" db="EMBL/GenBank/DDBJ databases">
        <authorList>
            <person name="Jaros S."/>
            <person name="Januszkiewicz K."/>
            <person name="Wedrychowicz H."/>
        </authorList>
    </citation>
    <scope>NUCLEOTIDE SEQUENCE [LARGE SCALE GENOMIC DNA]</scope>
    <source>
        <strain evidence="2 3">DSM 3090</strain>
    </source>
</reference>
<dbReference type="RefSeq" id="WP_072904274.1">
    <property type="nucleotide sequence ID" value="NZ_FRAD01000024.1"/>
</dbReference>
<dbReference type="EMBL" id="FRAD01000024">
    <property type="protein sequence ID" value="SHK35524.1"/>
    <property type="molecule type" value="Genomic_DNA"/>
</dbReference>
<feature type="domain" description="DUF402" evidence="1">
    <location>
        <begin position="64"/>
        <end position="160"/>
    </location>
</feature>
<dbReference type="InterPro" id="IPR035930">
    <property type="entry name" value="FomD-like_sf"/>
</dbReference>
<evidence type="ECO:0000313" key="3">
    <source>
        <dbReference type="Proteomes" id="UP000183952"/>
    </source>
</evidence>
<dbReference type="InterPro" id="IPR007295">
    <property type="entry name" value="DUF402"/>
</dbReference>
<accession>A0A1M6RSZ3</accession>
<dbReference type="Gene3D" id="2.40.380.10">
    <property type="entry name" value="FomD-like"/>
    <property type="match status" value="1"/>
</dbReference>
<name>A0A1M6RSZ3_9CLOT</name>
<dbReference type="Proteomes" id="UP000183952">
    <property type="component" value="Unassembled WGS sequence"/>
</dbReference>
<evidence type="ECO:0000259" key="1">
    <source>
        <dbReference type="Pfam" id="PF04167"/>
    </source>
</evidence>
<dbReference type="Pfam" id="PF04167">
    <property type="entry name" value="DUF402"/>
    <property type="match status" value="1"/>
</dbReference>
<keyword evidence="3" id="KW-1185">Reference proteome</keyword>
<organism evidence="2 3">
    <name type="scientific">Hathewaya proteolytica DSM 3090</name>
    <dbReference type="NCBI Taxonomy" id="1121331"/>
    <lineage>
        <taxon>Bacteria</taxon>
        <taxon>Bacillati</taxon>
        <taxon>Bacillota</taxon>
        <taxon>Clostridia</taxon>
        <taxon>Eubacteriales</taxon>
        <taxon>Clostridiaceae</taxon>
        <taxon>Hathewaya</taxon>
    </lineage>
</organism>
<proteinExistence type="predicted"/>
<sequence>MKIKQAGYNRSLRVLKQKNMLKKINCDKFYGYVNLCYFEEIKYPKFIVFRDNKINIWDNGYCWVQYFELGREYSVTAMYDKNNVLKQWYIDICKPVKVNRKGIPYFRDMYLDLVVLPSGQMEVLDEDELQEALENHHITTREYKRAYEVLEQLKDRVKKGNISEMNMSKTNLIQLKEELFAMDEQEDEGNQHEK</sequence>